<keyword evidence="6" id="KW-0645">Protease</keyword>
<dbReference type="KEGG" id="ssai:N0B31_05110"/>
<dbReference type="RefSeq" id="WP_260594768.1">
    <property type="nucleotide sequence ID" value="NZ_CP104003.1"/>
</dbReference>
<feature type="transmembrane region" description="Helical" evidence="5">
    <location>
        <begin position="187"/>
        <end position="216"/>
    </location>
</feature>
<feature type="transmembrane region" description="Helical" evidence="5">
    <location>
        <begin position="272"/>
        <end position="293"/>
    </location>
</feature>
<keyword evidence="3 5" id="KW-1133">Transmembrane helix</keyword>
<sequence length="557" mass="59103">MHLPSFPLVSAPWWGVVASLPWWQLGLLASLVVAFVVVRRLADPRGKWGLTLRRRFVLGVPWGTLLVVVGVLSFYLFVQGGVDHWRSPVVIPFRAWSYYYPLGVLTAGFAHGGATHLTGNLLGTLVFGTVAEYAWGHFPRERGSAAFSSLGTHPGARIGAFVGATVVVGILAGLFSLGPVVGFSGVVFAYAGFALVQLPVLTLVVVLGGGAVDLAYRAFNRPTIQSATGPSFSSPWWAEVAIQGHALGLFIGVVLGVALVRRREAFPDPLSLFVATVAFGVDRGLWAVYGFLGNGRFELYRAGGLALLLVMAGLVTAAATARPRTLVARIDLQSHEAALGLTLAVLVALSVVAVPYNLLALGTGDGLADRPAVEVRDYEVYYAENVQDRLVGGIDVPGLDTDVRTSGVIVVSEQRNIWWTAFGKRSLAFGGDRYVRLGGVGWRETVRANRTGWSAVGNASAYRVRLKPVGGEYVTAYQSAPVRAEPTIGGRNVTLFPANGGFGVAVTRGNETLGTAPIPANATAVNVGGILVENDAGRLFVIDGGTRVRVANRETYR</sequence>
<comment type="subcellular location">
    <subcellularLocation>
        <location evidence="1">Membrane</location>
        <topology evidence="1">Multi-pass membrane protein</topology>
    </subcellularLocation>
</comment>
<evidence type="ECO:0000313" key="7">
    <source>
        <dbReference type="Proteomes" id="UP001057580"/>
    </source>
</evidence>
<feature type="transmembrane region" description="Helical" evidence="5">
    <location>
        <begin position="236"/>
        <end position="260"/>
    </location>
</feature>
<evidence type="ECO:0000313" key="6">
    <source>
        <dbReference type="EMBL" id="UWM55664.1"/>
    </source>
</evidence>
<dbReference type="SUPFAM" id="SSF144091">
    <property type="entry name" value="Rhomboid-like"/>
    <property type="match status" value="1"/>
</dbReference>
<dbReference type="Gene3D" id="1.20.1540.10">
    <property type="entry name" value="Rhomboid-like"/>
    <property type="match status" value="1"/>
</dbReference>
<keyword evidence="7" id="KW-1185">Reference proteome</keyword>
<dbReference type="GO" id="GO:0016020">
    <property type="term" value="C:membrane"/>
    <property type="evidence" value="ECO:0007669"/>
    <property type="project" value="UniProtKB-SubCell"/>
</dbReference>
<accession>A0A9E7R4J7</accession>
<evidence type="ECO:0000256" key="3">
    <source>
        <dbReference type="ARBA" id="ARBA00022989"/>
    </source>
</evidence>
<feature type="transmembrane region" description="Helical" evidence="5">
    <location>
        <begin position="121"/>
        <end position="138"/>
    </location>
</feature>
<keyword evidence="2 5" id="KW-0812">Transmembrane</keyword>
<dbReference type="Proteomes" id="UP001057580">
    <property type="component" value="Chromosome"/>
</dbReference>
<dbReference type="GO" id="GO:0006508">
    <property type="term" value="P:proteolysis"/>
    <property type="evidence" value="ECO:0007669"/>
    <property type="project" value="UniProtKB-KW"/>
</dbReference>
<protein>
    <submittedName>
        <fullName evidence="6">Rhomboid family intramembrane serine protease</fullName>
    </submittedName>
</protein>
<dbReference type="EMBL" id="CP104003">
    <property type="protein sequence ID" value="UWM55664.1"/>
    <property type="molecule type" value="Genomic_DNA"/>
</dbReference>
<proteinExistence type="predicted"/>
<feature type="transmembrane region" description="Helical" evidence="5">
    <location>
        <begin position="98"/>
        <end position="114"/>
    </location>
</feature>
<reference evidence="6" key="1">
    <citation type="submission" date="2022-09" db="EMBL/GenBank/DDBJ databases">
        <title>Diverse halophilic archaea isolated from saline environments.</title>
        <authorList>
            <person name="Cui H.-L."/>
        </authorList>
    </citation>
    <scope>NUCLEOTIDE SEQUENCE</scope>
    <source>
        <strain evidence="6">ZS-35-S2</strain>
    </source>
</reference>
<feature type="transmembrane region" description="Helical" evidence="5">
    <location>
        <begin position="299"/>
        <end position="319"/>
    </location>
</feature>
<keyword evidence="4 5" id="KW-0472">Membrane</keyword>
<evidence type="ECO:0000256" key="4">
    <source>
        <dbReference type="ARBA" id="ARBA00023136"/>
    </source>
</evidence>
<feature type="transmembrane region" description="Helical" evidence="5">
    <location>
        <begin position="20"/>
        <end position="38"/>
    </location>
</feature>
<keyword evidence="6" id="KW-0378">Hydrolase</keyword>
<evidence type="ECO:0000256" key="2">
    <source>
        <dbReference type="ARBA" id="ARBA00022692"/>
    </source>
</evidence>
<feature type="transmembrane region" description="Helical" evidence="5">
    <location>
        <begin position="339"/>
        <end position="359"/>
    </location>
</feature>
<evidence type="ECO:0000256" key="1">
    <source>
        <dbReference type="ARBA" id="ARBA00004141"/>
    </source>
</evidence>
<feature type="transmembrane region" description="Helical" evidence="5">
    <location>
        <begin position="158"/>
        <end position="180"/>
    </location>
</feature>
<evidence type="ECO:0000256" key="5">
    <source>
        <dbReference type="SAM" id="Phobius"/>
    </source>
</evidence>
<feature type="transmembrane region" description="Helical" evidence="5">
    <location>
        <begin position="59"/>
        <end position="78"/>
    </location>
</feature>
<organism evidence="6 7">
    <name type="scientific">Salinirubellus salinus</name>
    <dbReference type="NCBI Taxonomy" id="1364945"/>
    <lineage>
        <taxon>Archaea</taxon>
        <taxon>Methanobacteriati</taxon>
        <taxon>Methanobacteriota</taxon>
        <taxon>Stenosarchaea group</taxon>
        <taxon>Halobacteria</taxon>
        <taxon>Halobacteriales</taxon>
        <taxon>Natronomonadaceae</taxon>
        <taxon>Salinirubellus</taxon>
    </lineage>
</organism>
<dbReference type="GO" id="GO:0004252">
    <property type="term" value="F:serine-type endopeptidase activity"/>
    <property type="evidence" value="ECO:0007669"/>
    <property type="project" value="InterPro"/>
</dbReference>
<name>A0A9E7R4J7_9EURY</name>
<dbReference type="GeneID" id="74941778"/>
<gene>
    <name evidence="6" type="ORF">N0B31_05110</name>
</gene>
<dbReference type="AlphaFoldDB" id="A0A9E7R4J7"/>
<dbReference type="InterPro" id="IPR035952">
    <property type="entry name" value="Rhomboid-like_sf"/>
</dbReference>